<feature type="domain" description="DUF630" evidence="1">
    <location>
        <begin position="5"/>
        <end position="37"/>
    </location>
</feature>
<dbReference type="InterPro" id="IPR006868">
    <property type="entry name" value="DUF630"/>
</dbReference>
<proteinExistence type="predicted"/>
<reference evidence="2 3" key="1">
    <citation type="journal article" date="2018" name="Front. Plant Sci.">
        <title>Red Clover (Trifolium pratense) and Zigzag Clover (T. medium) - A Picture of Genomic Similarities and Differences.</title>
        <authorList>
            <person name="Dluhosova J."/>
            <person name="Istvanek J."/>
            <person name="Nedelnik J."/>
            <person name="Repkova J."/>
        </authorList>
    </citation>
    <scope>NUCLEOTIDE SEQUENCE [LARGE SCALE GENOMIC DNA]</scope>
    <source>
        <strain evidence="3">cv. 10/8</strain>
        <tissue evidence="2">Leaf</tissue>
    </source>
</reference>
<dbReference type="EMBL" id="LXQA011109007">
    <property type="protein sequence ID" value="MCI85176.1"/>
    <property type="molecule type" value="Genomic_DNA"/>
</dbReference>
<evidence type="ECO:0000313" key="2">
    <source>
        <dbReference type="EMBL" id="MCI85176.1"/>
    </source>
</evidence>
<evidence type="ECO:0000313" key="3">
    <source>
        <dbReference type="Proteomes" id="UP000265520"/>
    </source>
</evidence>
<dbReference type="Proteomes" id="UP000265520">
    <property type="component" value="Unassembled WGS sequence"/>
</dbReference>
<organism evidence="2 3">
    <name type="scientific">Trifolium medium</name>
    <dbReference type="NCBI Taxonomy" id="97028"/>
    <lineage>
        <taxon>Eukaryota</taxon>
        <taxon>Viridiplantae</taxon>
        <taxon>Streptophyta</taxon>
        <taxon>Embryophyta</taxon>
        <taxon>Tracheophyta</taxon>
        <taxon>Spermatophyta</taxon>
        <taxon>Magnoliopsida</taxon>
        <taxon>eudicotyledons</taxon>
        <taxon>Gunneridae</taxon>
        <taxon>Pentapetalae</taxon>
        <taxon>rosids</taxon>
        <taxon>fabids</taxon>
        <taxon>Fabales</taxon>
        <taxon>Fabaceae</taxon>
        <taxon>Papilionoideae</taxon>
        <taxon>50 kb inversion clade</taxon>
        <taxon>NPAAA clade</taxon>
        <taxon>Hologalegina</taxon>
        <taxon>IRL clade</taxon>
        <taxon>Trifolieae</taxon>
        <taxon>Trifolium</taxon>
    </lineage>
</organism>
<dbReference type="Pfam" id="PF04783">
    <property type="entry name" value="DUF630"/>
    <property type="match status" value="1"/>
</dbReference>
<evidence type="ECO:0000259" key="1">
    <source>
        <dbReference type="Pfam" id="PF04783"/>
    </source>
</evidence>
<comment type="caution">
    <text evidence="2">The sequence shown here is derived from an EMBL/GenBank/DDBJ whole genome shotgun (WGS) entry which is preliminary data.</text>
</comment>
<accession>A0A392VA24</accession>
<protein>
    <recommendedName>
        <fullName evidence="1">DUF630 domain-containing protein</fullName>
    </recommendedName>
</protein>
<name>A0A392VA24_9FABA</name>
<dbReference type="AlphaFoldDB" id="A0A392VA24"/>
<sequence length="37" mass="4209">MHPIEVVDRCKERKCFMKVTDTYSAFAAAHSAYTTSL</sequence>
<keyword evidence="3" id="KW-1185">Reference proteome</keyword>